<proteinExistence type="predicted"/>
<keyword evidence="10" id="KW-1185">Reference proteome</keyword>
<dbReference type="Proteomes" id="UP001501565">
    <property type="component" value="Unassembled WGS sequence"/>
</dbReference>
<evidence type="ECO:0000256" key="1">
    <source>
        <dbReference type="ARBA" id="ARBA00001936"/>
    </source>
</evidence>
<gene>
    <name evidence="9" type="ORF">GCM10022277_36660</name>
</gene>
<reference evidence="10" key="1">
    <citation type="journal article" date="2019" name="Int. J. Syst. Evol. Microbiol.">
        <title>The Global Catalogue of Microorganisms (GCM) 10K type strain sequencing project: providing services to taxonomists for standard genome sequencing and annotation.</title>
        <authorList>
            <consortium name="The Broad Institute Genomics Platform"/>
            <consortium name="The Broad Institute Genome Sequencing Center for Infectious Disease"/>
            <person name="Wu L."/>
            <person name="Ma J."/>
        </authorList>
    </citation>
    <scope>NUCLEOTIDE SEQUENCE [LARGE SCALE GENOMIC DNA]</scope>
    <source>
        <strain evidence="10">JCM 17551</strain>
    </source>
</reference>
<dbReference type="RefSeq" id="WP_344800071.1">
    <property type="nucleotide sequence ID" value="NZ_BAABBN010000012.1"/>
</dbReference>
<evidence type="ECO:0000256" key="4">
    <source>
        <dbReference type="ARBA" id="ARBA00022801"/>
    </source>
</evidence>
<evidence type="ECO:0000256" key="2">
    <source>
        <dbReference type="ARBA" id="ARBA00012146"/>
    </source>
</evidence>
<dbReference type="Pfam" id="PF01368">
    <property type="entry name" value="DHH"/>
    <property type="match status" value="1"/>
</dbReference>
<dbReference type="Gene3D" id="3.90.1640.10">
    <property type="entry name" value="inorganic pyrophosphatase (n-terminal core)"/>
    <property type="match status" value="1"/>
</dbReference>
<feature type="domain" description="DHHA2" evidence="8">
    <location>
        <begin position="182"/>
        <end position="309"/>
    </location>
</feature>
<evidence type="ECO:0000256" key="6">
    <source>
        <dbReference type="ARBA" id="ARBA00032535"/>
    </source>
</evidence>
<comment type="catalytic activity">
    <reaction evidence="7">
        <text>diphosphate + H2O = 2 phosphate + H(+)</text>
        <dbReference type="Rhea" id="RHEA:24576"/>
        <dbReference type="ChEBI" id="CHEBI:15377"/>
        <dbReference type="ChEBI" id="CHEBI:15378"/>
        <dbReference type="ChEBI" id="CHEBI:33019"/>
        <dbReference type="ChEBI" id="CHEBI:43474"/>
        <dbReference type="EC" id="3.6.1.1"/>
    </reaction>
</comment>
<dbReference type="NCBIfam" id="NF003877">
    <property type="entry name" value="PRK05427.1"/>
    <property type="match status" value="1"/>
</dbReference>
<keyword evidence="4" id="KW-0378">Hydrolase</keyword>
<evidence type="ECO:0000259" key="8">
    <source>
        <dbReference type="SMART" id="SM01131"/>
    </source>
</evidence>
<dbReference type="PANTHER" id="PTHR12112:SF22">
    <property type="entry name" value="MANGANESE-DEPENDENT INORGANIC PYROPHOSPHATASE-RELATED"/>
    <property type="match status" value="1"/>
</dbReference>
<evidence type="ECO:0000313" key="10">
    <source>
        <dbReference type="Proteomes" id="UP001501565"/>
    </source>
</evidence>
<protein>
    <recommendedName>
        <fullName evidence="2">inorganic diphosphatase</fullName>
        <ecNumber evidence="2">3.6.1.1</ecNumber>
    </recommendedName>
    <alternativeName>
        <fullName evidence="6">Pyrophosphate phospho-hydrolase</fullName>
    </alternativeName>
</protein>
<dbReference type="InterPro" id="IPR038222">
    <property type="entry name" value="DHHA2_dom_sf"/>
</dbReference>
<evidence type="ECO:0000256" key="7">
    <source>
        <dbReference type="ARBA" id="ARBA00047820"/>
    </source>
</evidence>
<dbReference type="Pfam" id="PF02833">
    <property type="entry name" value="DHHA2"/>
    <property type="match status" value="1"/>
</dbReference>
<keyword evidence="3" id="KW-0479">Metal-binding</keyword>
<keyword evidence="5" id="KW-0464">Manganese</keyword>
<dbReference type="SMART" id="SM01131">
    <property type="entry name" value="DHHA2"/>
    <property type="match status" value="1"/>
</dbReference>
<accession>A0ABP7N4M3</accession>
<dbReference type="EC" id="3.6.1.1" evidence="2"/>
<name>A0ABP7N4M3_9GAMM</name>
<evidence type="ECO:0000256" key="3">
    <source>
        <dbReference type="ARBA" id="ARBA00022723"/>
    </source>
</evidence>
<sequence length="310" mass="34357">MTDRIITVMGHKVPDCDSTCTAIAIAHLLNEQGKQAEAFILGEPNPEAVYLLEQANIPMPETKLSVAGEDVYIVDYSDMALAPDDIRQANIIGIIDHHKLGDLTTNQPLECWIWPVGCSATILAHVYDFHQVMIPPKMAYLMLGAIISDTVNFRSPTTTDRDINTAERLAEISGVESINDLAQAQFAAKSDVSQVPDSKLILRDQKVFEMETVRFSISQIEVTNVNAVLARKAELLDALRHYHQDQSYDQCLVLISDINEMNSTVLSVGSLGDEVCSALLGERLDDQSFYLPGVVSRKKQIIPKLQNRFS</sequence>
<dbReference type="SUPFAM" id="SSF64182">
    <property type="entry name" value="DHH phosphoesterases"/>
    <property type="match status" value="1"/>
</dbReference>
<dbReference type="InterPro" id="IPR004097">
    <property type="entry name" value="DHHA2"/>
</dbReference>
<dbReference type="PANTHER" id="PTHR12112">
    <property type="entry name" value="BNIP - RELATED"/>
    <property type="match status" value="1"/>
</dbReference>
<organism evidence="9 10">
    <name type="scientific">Litoribacillus peritrichatus</name>
    <dbReference type="NCBI Taxonomy" id="718191"/>
    <lineage>
        <taxon>Bacteria</taxon>
        <taxon>Pseudomonadati</taxon>
        <taxon>Pseudomonadota</taxon>
        <taxon>Gammaproteobacteria</taxon>
        <taxon>Oceanospirillales</taxon>
        <taxon>Oceanospirillaceae</taxon>
        <taxon>Litoribacillus</taxon>
    </lineage>
</organism>
<comment type="caution">
    <text evidence="9">The sequence shown here is derived from an EMBL/GenBank/DDBJ whole genome shotgun (WGS) entry which is preliminary data.</text>
</comment>
<dbReference type="InterPro" id="IPR038763">
    <property type="entry name" value="DHH_sf"/>
</dbReference>
<comment type="cofactor">
    <cofactor evidence="1">
        <name>Mn(2+)</name>
        <dbReference type="ChEBI" id="CHEBI:29035"/>
    </cofactor>
</comment>
<dbReference type="Gene3D" id="3.10.310.20">
    <property type="entry name" value="DHHA2 domain"/>
    <property type="match status" value="1"/>
</dbReference>
<evidence type="ECO:0000256" key="5">
    <source>
        <dbReference type="ARBA" id="ARBA00023211"/>
    </source>
</evidence>
<evidence type="ECO:0000313" key="9">
    <source>
        <dbReference type="EMBL" id="GAA3936944.1"/>
    </source>
</evidence>
<dbReference type="EMBL" id="BAABBN010000012">
    <property type="protein sequence ID" value="GAA3936944.1"/>
    <property type="molecule type" value="Genomic_DNA"/>
</dbReference>
<dbReference type="InterPro" id="IPR001667">
    <property type="entry name" value="DDH_dom"/>
</dbReference>